<evidence type="ECO:0000256" key="1">
    <source>
        <dbReference type="SAM" id="MobiDB-lite"/>
    </source>
</evidence>
<feature type="compositionally biased region" description="Basic and acidic residues" evidence="1">
    <location>
        <begin position="1"/>
        <end position="14"/>
    </location>
</feature>
<feature type="region of interest" description="Disordered" evidence="1">
    <location>
        <begin position="53"/>
        <end position="124"/>
    </location>
</feature>
<dbReference type="Proteomes" id="UP001371456">
    <property type="component" value="Unassembled WGS sequence"/>
</dbReference>
<dbReference type="AlphaFoldDB" id="A0AAN8TZ98"/>
<reference evidence="2 3" key="1">
    <citation type="submission" date="2024-02" db="EMBL/GenBank/DDBJ databases">
        <title>de novo genome assembly of Solanum bulbocastanum strain 11H21.</title>
        <authorList>
            <person name="Hosaka A.J."/>
        </authorList>
    </citation>
    <scope>NUCLEOTIDE SEQUENCE [LARGE SCALE GENOMIC DNA]</scope>
    <source>
        <tissue evidence="2">Young leaves</tissue>
    </source>
</reference>
<comment type="caution">
    <text evidence="2">The sequence shown here is derived from an EMBL/GenBank/DDBJ whole genome shotgun (WGS) entry which is preliminary data.</text>
</comment>
<protein>
    <submittedName>
        <fullName evidence="2">Uncharacterized protein</fullName>
    </submittedName>
</protein>
<dbReference type="EMBL" id="JBANQN010000003">
    <property type="protein sequence ID" value="KAK6793877.1"/>
    <property type="molecule type" value="Genomic_DNA"/>
</dbReference>
<name>A0AAN8TZ98_SOLBU</name>
<organism evidence="2 3">
    <name type="scientific">Solanum bulbocastanum</name>
    <name type="common">Wild potato</name>
    <dbReference type="NCBI Taxonomy" id="147425"/>
    <lineage>
        <taxon>Eukaryota</taxon>
        <taxon>Viridiplantae</taxon>
        <taxon>Streptophyta</taxon>
        <taxon>Embryophyta</taxon>
        <taxon>Tracheophyta</taxon>
        <taxon>Spermatophyta</taxon>
        <taxon>Magnoliopsida</taxon>
        <taxon>eudicotyledons</taxon>
        <taxon>Gunneridae</taxon>
        <taxon>Pentapetalae</taxon>
        <taxon>asterids</taxon>
        <taxon>lamiids</taxon>
        <taxon>Solanales</taxon>
        <taxon>Solanaceae</taxon>
        <taxon>Solanoideae</taxon>
        <taxon>Solaneae</taxon>
        <taxon>Solanum</taxon>
    </lineage>
</organism>
<feature type="compositionally biased region" description="Polar residues" evidence="1">
    <location>
        <begin position="58"/>
        <end position="83"/>
    </location>
</feature>
<sequence>MPSGSDGDRHREHLGVIQTKQAKKKKYRRSIDPEDIALPSQRYEDLPLQAIRRARPLSASTPSPIGTSPQLSSMRLGDSSSEQLDAMAGMPPLTQRFLHPNGSPFSTATPSGTPHDTMSALAPS</sequence>
<feature type="region of interest" description="Disordered" evidence="1">
    <location>
        <begin position="1"/>
        <end position="33"/>
    </location>
</feature>
<gene>
    <name evidence="2" type="ORF">RDI58_007330</name>
</gene>
<evidence type="ECO:0000313" key="2">
    <source>
        <dbReference type="EMBL" id="KAK6793877.1"/>
    </source>
</evidence>
<feature type="compositionally biased region" description="Polar residues" evidence="1">
    <location>
        <begin position="103"/>
        <end position="116"/>
    </location>
</feature>
<proteinExistence type="predicted"/>
<accession>A0AAN8TZ98</accession>
<keyword evidence="3" id="KW-1185">Reference proteome</keyword>
<evidence type="ECO:0000313" key="3">
    <source>
        <dbReference type="Proteomes" id="UP001371456"/>
    </source>
</evidence>